<sequence length="74" mass="7884">GPALLQNLHKETCPEPAVVLLLFTPGALLLTLHGSSICPLIRPMCQNDSTHSSSNQGVCAQLSLIPSPFTGFWN</sequence>
<keyword evidence="1" id="KW-0472">Membrane</keyword>
<organism evidence="2 3">
    <name type="scientific">Bos mutus</name>
    <name type="common">wild yak</name>
    <dbReference type="NCBI Taxonomy" id="72004"/>
    <lineage>
        <taxon>Eukaryota</taxon>
        <taxon>Metazoa</taxon>
        <taxon>Chordata</taxon>
        <taxon>Craniata</taxon>
        <taxon>Vertebrata</taxon>
        <taxon>Euteleostomi</taxon>
        <taxon>Mammalia</taxon>
        <taxon>Eutheria</taxon>
        <taxon>Laurasiatheria</taxon>
        <taxon>Artiodactyla</taxon>
        <taxon>Ruminantia</taxon>
        <taxon>Pecora</taxon>
        <taxon>Bovidae</taxon>
        <taxon>Bovinae</taxon>
        <taxon>Bos</taxon>
    </lineage>
</organism>
<name>L8IQH6_9CETA</name>
<reference evidence="2 3" key="1">
    <citation type="journal article" date="2012" name="Nat. Genet.">
        <title>The yak genome and adaptation to life at high altitude.</title>
        <authorList>
            <person name="Qiu Q."/>
            <person name="Zhang G."/>
            <person name="Ma T."/>
            <person name="Qian W."/>
            <person name="Wang J."/>
            <person name="Ye Z."/>
            <person name="Cao C."/>
            <person name="Hu Q."/>
            <person name="Kim J."/>
            <person name="Larkin D.M."/>
            <person name="Auvil L."/>
            <person name="Capitanu B."/>
            <person name="Ma J."/>
            <person name="Lewin H.A."/>
            <person name="Qian X."/>
            <person name="Lang Y."/>
            <person name="Zhou R."/>
            <person name="Wang L."/>
            <person name="Wang K."/>
            <person name="Xia J."/>
            <person name="Liao S."/>
            <person name="Pan S."/>
            <person name="Lu X."/>
            <person name="Hou H."/>
            <person name="Wang Y."/>
            <person name="Zang X."/>
            <person name="Yin Y."/>
            <person name="Ma H."/>
            <person name="Zhang J."/>
            <person name="Wang Z."/>
            <person name="Zhang Y."/>
            <person name="Zhang D."/>
            <person name="Yonezawa T."/>
            <person name="Hasegawa M."/>
            <person name="Zhong Y."/>
            <person name="Liu W."/>
            <person name="Zhang Y."/>
            <person name="Huang Z."/>
            <person name="Zhang S."/>
            <person name="Long R."/>
            <person name="Yang H."/>
            <person name="Wang J."/>
            <person name="Lenstra J.A."/>
            <person name="Cooper D.N."/>
            <person name="Wu Y."/>
            <person name="Wang J."/>
            <person name="Shi P."/>
            <person name="Wang J."/>
            <person name="Liu J."/>
        </authorList>
    </citation>
    <scope>NUCLEOTIDE SEQUENCE [LARGE SCALE GENOMIC DNA]</scope>
    <source>
        <strain evidence="3">yakQH1</strain>
    </source>
</reference>
<keyword evidence="1" id="KW-1133">Transmembrane helix</keyword>
<evidence type="ECO:0000256" key="1">
    <source>
        <dbReference type="SAM" id="Phobius"/>
    </source>
</evidence>
<feature type="non-terminal residue" evidence="2">
    <location>
        <position position="1"/>
    </location>
</feature>
<evidence type="ECO:0000313" key="2">
    <source>
        <dbReference type="EMBL" id="ELR58308.1"/>
    </source>
</evidence>
<dbReference type="Proteomes" id="UP000011080">
    <property type="component" value="Unassembled WGS sequence"/>
</dbReference>
<keyword evidence="1" id="KW-0812">Transmembrane</keyword>
<gene>
    <name evidence="2" type="ORF">M91_20641</name>
</gene>
<proteinExistence type="predicted"/>
<accession>L8IQH6</accession>
<protein>
    <submittedName>
        <fullName evidence="2">Uncharacterized protein</fullName>
    </submittedName>
</protein>
<feature type="transmembrane region" description="Helical" evidence="1">
    <location>
        <begin position="20"/>
        <end position="41"/>
    </location>
</feature>
<dbReference type="AlphaFoldDB" id="L8IQH6"/>
<dbReference type="EMBL" id="JH880862">
    <property type="protein sequence ID" value="ELR58308.1"/>
    <property type="molecule type" value="Genomic_DNA"/>
</dbReference>
<evidence type="ECO:0000313" key="3">
    <source>
        <dbReference type="Proteomes" id="UP000011080"/>
    </source>
</evidence>